<evidence type="ECO:0000256" key="1">
    <source>
        <dbReference type="ARBA" id="ARBA00004141"/>
    </source>
</evidence>
<evidence type="ECO:0000256" key="4">
    <source>
        <dbReference type="ARBA" id="ARBA00022989"/>
    </source>
</evidence>
<feature type="signal peptide" evidence="8">
    <location>
        <begin position="1"/>
        <end position="23"/>
    </location>
</feature>
<sequence>MGALLSLPLLALPSAATLWSVGASCCGAATCSALCSACGKFRSSIATRIAYAVLLLINSILAWIMLTPWAIRKLEHLTLDYMTFKCGDSTCYGYFAVQRINFALGLFHIALSVFLMGVTSTKNPRAGLQNGYWGPKIIAWLALIVISFLIPEGFFMFWGKYIAFVGAMLFVLLGLILLVDLAYQWADMCQERIDTAEDNNDSASLRIWQVLLVGSSLSMYLAAFAMTIIMYIYFAKSHCSMNISAITINLLLTLVVTFISVLPSVQDANPKAGIGQSAMVAVYCTYLTFSAVCMEPDDQHCNPLIRARGARTTTIVLGALVTMLTIAYTTTRAATYGFALSSGNAANGSYAQLSQADAADSHSEHGLVTTQPASRREIMRAAIESGALPASALDDDSDSDDEDTPASRKKATDDERLGTQYNYSLFHVIFFMATCWVATLLTQQFDPETAAGDFQPVGRTYWASWIKIVSAWCCYGIYAWSLVAPAVLTGREFN</sequence>
<dbReference type="GeneID" id="19978435"/>
<comment type="similarity">
    <text evidence="2">Belongs to the TDE1 family.</text>
</comment>
<keyword evidence="3 7" id="KW-0812">Transmembrane</keyword>
<dbReference type="PANTHER" id="PTHR10383:SF9">
    <property type="entry name" value="SERINE INCORPORATOR, ISOFORM F"/>
    <property type="match status" value="1"/>
</dbReference>
<feature type="chain" id="PRO_5004824294" description="Membrane protein TMS1" evidence="8">
    <location>
        <begin position="24"/>
        <end position="494"/>
    </location>
</feature>
<organism evidence="9 10">
    <name type="scientific">Cyphellophora europaea (strain CBS 101466)</name>
    <name type="common">Phialophora europaea</name>
    <dbReference type="NCBI Taxonomy" id="1220924"/>
    <lineage>
        <taxon>Eukaryota</taxon>
        <taxon>Fungi</taxon>
        <taxon>Dikarya</taxon>
        <taxon>Ascomycota</taxon>
        <taxon>Pezizomycotina</taxon>
        <taxon>Eurotiomycetes</taxon>
        <taxon>Chaetothyriomycetidae</taxon>
        <taxon>Chaetothyriales</taxon>
        <taxon>Cyphellophoraceae</taxon>
        <taxon>Cyphellophora</taxon>
    </lineage>
</organism>
<dbReference type="Proteomes" id="UP000030752">
    <property type="component" value="Unassembled WGS sequence"/>
</dbReference>
<dbReference type="GO" id="GO:0045121">
    <property type="term" value="C:membrane raft"/>
    <property type="evidence" value="ECO:0007669"/>
    <property type="project" value="EnsemblFungi"/>
</dbReference>
<comment type="subcellular location">
    <subcellularLocation>
        <location evidence="1">Membrane</location>
        <topology evidence="1">Multi-pass membrane protein</topology>
    </subcellularLocation>
</comment>
<feature type="region of interest" description="Disordered" evidence="6">
    <location>
        <begin position="390"/>
        <end position="413"/>
    </location>
</feature>
<evidence type="ECO:0000313" key="10">
    <source>
        <dbReference type="Proteomes" id="UP000030752"/>
    </source>
</evidence>
<dbReference type="OrthoDB" id="5963193at2759"/>
<dbReference type="eggNOG" id="KOG2592">
    <property type="taxonomic scope" value="Eukaryota"/>
</dbReference>
<feature type="compositionally biased region" description="Acidic residues" evidence="6">
    <location>
        <begin position="393"/>
        <end position="404"/>
    </location>
</feature>
<dbReference type="PANTHER" id="PTHR10383">
    <property type="entry name" value="SERINE INCORPORATOR"/>
    <property type="match status" value="1"/>
</dbReference>
<evidence type="ECO:0000313" key="9">
    <source>
        <dbReference type="EMBL" id="ETN43772.1"/>
    </source>
</evidence>
<evidence type="ECO:0000256" key="6">
    <source>
        <dbReference type="SAM" id="MobiDB-lite"/>
    </source>
</evidence>
<reference evidence="9 10" key="1">
    <citation type="submission" date="2013-03" db="EMBL/GenBank/DDBJ databases">
        <title>The Genome Sequence of Phialophora europaea CBS 101466.</title>
        <authorList>
            <consortium name="The Broad Institute Genomics Platform"/>
            <person name="Cuomo C."/>
            <person name="de Hoog S."/>
            <person name="Gorbushina A."/>
            <person name="Walker B."/>
            <person name="Young S.K."/>
            <person name="Zeng Q."/>
            <person name="Gargeya S."/>
            <person name="Fitzgerald M."/>
            <person name="Haas B."/>
            <person name="Abouelleil A."/>
            <person name="Allen A.W."/>
            <person name="Alvarado L."/>
            <person name="Arachchi H.M."/>
            <person name="Berlin A.M."/>
            <person name="Chapman S.B."/>
            <person name="Gainer-Dewar J."/>
            <person name="Goldberg J."/>
            <person name="Griggs A."/>
            <person name="Gujja S."/>
            <person name="Hansen M."/>
            <person name="Howarth C."/>
            <person name="Imamovic A."/>
            <person name="Ireland A."/>
            <person name="Larimer J."/>
            <person name="McCowan C."/>
            <person name="Murphy C."/>
            <person name="Pearson M."/>
            <person name="Poon T.W."/>
            <person name="Priest M."/>
            <person name="Roberts A."/>
            <person name="Saif S."/>
            <person name="Shea T."/>
            <person name="Sisk P."/>
            <person name="Sykes S."/>
            <person name="Wortman J."/>
            <person name="Nusbaum C."/>
            <person name="Birren B."/>
        </authorList>
    </citation>
    <scope>NUCLEOTIDE SEQUENCE [LARGE SCALE GENOMIC DNA]</scope>
    <source>
        <strain evidence="9 10">CBS 101466</strain>
    </source>
</reference>
<evidence type="ECO:0008006" key="11">
    <source>
        <dbReference type="Google" id="ProtNLM"/>
    </source>
</evidence>
<keyword evidence="4 7" id="KW-1133">Transmembrane helix</keyword>
<feature type="transmembrane region" description="Helical" evidence="7">
    <location>
        <begin position="274"/>
        <end position="294"/>
    </location>
</feature>
<keyword evidence="5 7" id="KW-0472">Membrane</keyword>
<feature type="transmembrane region" description="Helical" evidence="7">
    <location>
        <begin position="162"/>
        <end position="186"/>
    </location>
</feature>
<accession>W2S509</accession>
<name>W2S509_CYPE1</name>
<dbReference type="VEuPathDB" id="FungiDB:HMPREF1541_11096"/>
<feature type="transmembrane region" description="Helical" evidence="7">
    <location>
        <begin position="241"/>
        <end position="262"/>
    </location>
</feature>
<evidence type="ECO:0000256" key="3">
    <source>
        <dbReference type="ARBA" id="ARBA00022692"/>
    </source>
</evidence>
<dbReference type="EMBL" id="KI635847">
    <property type="protein sequence ID" value="ETN43772.1"/>
    <property type="molecule type" value="Genomic_DNA"/>
</dbReference>
<keyword evidence="10" id="KW-1185">Reference proteome</keyword>
<dbReference type="FunCoup" id="W2S509">
    <property type="interactions" value="520"/>
</dbReference>
<dbReference type="HOGENOM" id="CLU_029574_2_0_1"/>
<dbReference type="InParanoid" id="W2S509"/>
<dbReference type="GO" id="GO:0005768">
    <property type="term" value="C:endosome"/>
    <property type="evidence" value="ECO:0007669"/>
    <property type="project" value="EnsemblFungi"/>
</dbReference>
<dbReference type="InterPro" id="IPR005016">
    <property type="entry name" value="TDE1/TMS"/>
</dbReference>
<feature type="transmembrane region" description="Helical" evidence="7">
    <location>
        <begin position="137"/>
        <end position="155"/>
    </location>
</feature>
<dbReference type="STRING" id="1220924.W2S509"/>
<dbReference type="Pfam" id="PF03348">
    <property type="entry name" value="Serinc"/>
    <property type="match status" value="1"/>
</dbReference>
<dbReference type="GO" id="GO:0000329">
    <property type="term" value="C:fungal-type vacuole membrane"/>
    <property type="evidence" value="ECO:0007669"/>
    <property type="project" value="EnsemblFungi"/>
</dbReference>
<evidence type="ECO:0000256" key="8">
    <source>
        <dbReference type="SAM" id="SignalP"/>
    </source>
</evidence>
<protein>
    <recommendedName>
        <fullName evidence="11">Membrane protein TMS1</fullName>
    </recommendedName>
</protein>
<evidence type="ECO:0000256" key="5">
    <source>
        <dbReference type="ARBA" id="ARBA00023136"/>
    </source>
</evidence>
<feature type="transmembrane region" description="Helical" evidence="7">
    <location>
        <begin position="465"/>
        <end position="488"/>
    </location>
</feature>
<dbReference type="RefSeq" id="XP_008713987.1">
    <property type="nucleotide sequence ID" value="XM_008715765.1"/>
</dbReference>
<gene>
    <name evidence="9" type="ORF">HMPREF1541_11096</name>
</gene>
<feature type="transmembrane region" description="Helical" evidence="7">
    <location>
        <begin position="425"/>
        <end position="445"/>
    </location>
</feature>
<proteinExistence type="inferred from homology"/>
<keyword evidence="8" id="KW-0732">Signal</keyword>
<dbReference type="AlphaFoldDB" id="W2S509"/>
<feature type="transmembrane region" description="Helical" evidence="7">
    <location>
        <begin position="206"/>
        <end position="234"/>
    </location>
</feature>
<feature type="transmembrane region" description="Helical" evidence="7">
    <location>
        <begin position="92"/>
        <end position="117"/>
    </location>
</feature>
<evidence type="ECO:0000256" key="7">
    <source>
        <dbReference type="SAM" id="Phobius"/>
    </source>
</evidence>
<feature type="transmembrane region" description="Helical" evidence="7">
    <location>
        <begin position="49"/>
        <end position="71"/>
    </location>
</feature>
<evidence type="ECO:0000256" key="2">
    <source>
        <dbReference type="ARBA" id="ARBA00006665"/>
    </source>
</evidence>